<evidence type="ECO:0000313" key="4">
    <source>
        <dbReference type="EMBL" id="KAK4800295.1"/>
    </source>
</evidence>
<dbReference type="PROSITE" id="PS50102">
    <property type="entry name" value="RRM"/>
    <property type="match status" value="1"/>
</dbReference>
<keyword evidence="5" id="KW-1185">Reference proteome</keyword>
<feature type="compositionally biased region" description="Acidic residues" evidence="2">
    <location>
        <begin position="112"/>
        <end position="125"/>
    </location>
</feature>
<dbReference type="InterPro" id="IPR000504">
    <property type="entry name" value="RRM_dom"/>
</dbReference>
<dbReference type="GO" id="GO:0003723">
    <property type="term" value="F:RNA binding"/>
    <property type="evidence" value="ECO:0007669"/>
    <property type="project" value="UniProtKB-UniRule"/>
</dbReference>
<name>A0AAN7M6U4_TRANT</name>
<dbReference type="EMBL" id="JAXQNO010000003">
    <property type="protein sequence ID" value="KAK4800295.1"/>
    <property type="molecule type" value="Genomic_DNA"/>
</dbReference>
<evidence type="ECO:0000256" key="2">
    <source>
        <dbReference type="SAM" id="MobiDB-lite"/>
    </source>
</evidence>
<dbReference type="InterPro" id="IPR035979">
    <property type="entry name" value="RBD_domain_sf"/>
</dbReference>
<dbReference type="Proteomes" id="UP001346149">
    <property type="component" value="Unassembled WGS sequence"/>
</dbReference>
<accession>A0AAN7M6U4</accession>
<evidence type="ECO:0000256" key="1">
    <source>
        <dbReference type="PROSITE-ProRule" id="PRU00176"/>
    </source>
</evidence>
<feature type="domain" description="RRM" evidence="3">
    <location>
        <begin position="141"/>
        <end position="215"/>
    </location>
</feature>
<sequence>MASLKPLNPSAAPFLPVAVFQPAFLLWHPPFRCYTLPHRVGGYSQNPLGKQGPLYGRRMARGFVPPRLMLTPKEETTRWAHSSNGKQRWMPTDFRPPDDCDKDREKPLADVAGDEEEEEQYEDDDHDDKFVAESSGLCGRTTIMIRNIPNILKRQELIEILDEHCRTANINRSKLRSEYDFVYLPIDYERKGNKGYAFVNFTTTEAALRMWREFNDFVWHGFRWKNLCYQSKKTCKICAAKIQGKRKLESSLRNRVFPSEDYQPVVAAATPRDGMNEAALCVIGNTFMDDSHGG</sequence>
<dbReference type="SUPFAM" id="SSF54928">
    <property type="entry name" value="RNA-binding domain, RBD"/>
    <property type="match status" value="1"/>
</dbReference>
<reference evidence="4 5" key="1">
    <citation type="journal article" date="2023" name="Hortic Res">
        <title>Pangenome of water caltrop reveals structural variations and asymmetric subgenome divergence after allopolyploidization.</title>
        <authorList>
            <person name="Zhang X."/>
            <person name="Chen Y."/>
            <person name="Wang L."/>
            <person name="Yuan Y."/>
            <person name="Fang M."/>
            <person name="Shi L."/>
            <person name="Lu R."/>
            <person name="Comes H.P."/>
            <person name="Ma Y."/>
            <person name="Chen Y."/>
            <person name="Huang G."/>
            <person name="Zhou Y."/>
            <person name="Zheng Z."/>
            <person name="Qiu Y."/>
        </authorList>
    </citation>
    <scope>NUCLEOTIDE SEQUENCE [LARGE SCALE GENOMIC DNA]</scope>
    <source>
        <strain evidence="4">F231</strain>
    </source>
</reference>
<keyword evidence="1" id="KW-0694">RNA-binding</keyword>
<evidence type="ECO:0000313" key="5">
    <source>
        <dbReference type="Proteomes" id="UP001346149"/>
    </source>
</evidence>
<dbReference type="InterPro" id="IPR012677">
    <property type="entry name" value="Nucleotide-bd_a/b_plait_sf"/>
</dbReference>
<feature type="compositionally biased region" description="Basic and acidic residues" evidence="2">
    <location>
        <begin position="95"/>
        <end position="108"/>
    </location>
</feature>
<evidence type="ECO:0000259" key="3">
    <source>
        <dbReference type="PROSITE" id="PS50102"/>
    </source>
</evidence>
<dbReference type="InterPro" id="IPR007201">
    <property type="entry name" value="Mei2-like_Rrm_C"/>
</dbReference>
<protein>
    <recommendedName>
        <fullName evidence="3">RRM domain-containing protein</fullName>
    </recommendedName>
</protein>
<dbReference type="Gene3D" id="3.30.70.330">
    <property type="match status" value="1"/>
</dbReference>
<dbReference type="AlphaFoldDB" id="A0AAN7M6U4"/>
<gene>
    <name evidence="4" type="ORF">SAY86_020782</name>
</gene>
<organism evidence="4 5">
    <name type="scientific">Trapa natans</name>
    <name type="common">Water chestnut</name>
    <dbReference type="NCBI Taxonomy" id="22666"/>
    <lineage>
        <taxon>Eukaryota</taxon>
        <taxon>Viridiplantae</taxon>
        <taxon>Streptophyta</taxon>
        <taxon>Embryophyta</taxon>
        <taxon>Tracheophyta</taxon>
        <taxon>Spermatophyta</taxon>
        <taxon>Magnoliopsida</taxon>
        <taxon>eudicotyledons</taxon>
        <taxon>Gunneridae</taxon>
        <taxon>Pentapetalae</taxon>
        <taxon>rosids</taxon>
        <taxon>malvids</taxon>
        <taxon>Myrtales</taxon>
        <taxon>Lythraceae</taxon>
        <taxon>Trapa</taxon>
    </lineage>
</organism>
<proteinExistence type="predicted"/>
<comment type="caution">
    <text evidence="4">The sequence shown here is derived from an EMBL/GenBank/DDBJ whole genome shotgun (WGS) entry which is preliminary data.</text>
</comment>
<feature type="region of interest" description="Disordered" evidence="2">
    <location>
        <begin position="74"/>
        <end position="125"/>
    </location>
</feature>
<dbReference type="Pfam" id="PF04059">
    <property type="entry name" value="RRM_2"/>
    <property type="match status" value="1"/>
</dbReference>